<reference evidence="2" key="1">
    <citation type="submission" date="2015-12" db="EMBL/GenBank/DDBJ databases">
        <title>De novo transcriptome assembly of four potential Pierce s Disease insect vectors from Arizona vineyards.</title>
        <authorList>
            <person name="Tassone E.E."/>
        </authorList>
    </citation>
    <scope>NUCLEOTIDE SEQUENCE</scope>
</reference>
<organism evidence="2">
    <name type="scientific">Clastoptera arizonana</name>
    <name type="common">Arizona spittle bug</name>
    <dbReference type="NCBI Taxonomy" id="38151"/>
    <lineage>
        <taxon>Eukaryota</taxon>
        <taxon>Metazoa</taxon>
        <taxon>Ecdysozoa</taxon>
        <taxon>Arthropoda</taxon>
        <taxon>Hexapoda</taxon>
        <taxon>Insecta</taxon>
        <taxon>Pterygota</taxon>
        <taxon>Neoptera</taxon>
        <taxon>Paraneoptera</taxon>
        <taxon>Hemiptera</taxon>
        <taxon>Auchenorrhyncha</taxon>
        <taxon>Cercopoidea</taxon>
        <taxon>Clastopteridae</taxon>
        <taxon>Clastoptera</taxon>
    </lineage>
</organism>
<feature type="compositionally biased region" description="Basic and acidic residues" evidence="1">
    <location>
        <begin position="106"/>
        <end position="128"/>
    </location>
</feature>
<gene>
    <name evidence="2" type="ORF">g.3</name>
</gene>
<dbReference type="AlphaFoldDB" id="A0A1B6E6R0"/>
<evidence type="ECO:0000256" key="1">
    <source>
        <dbReference type="SAM" id="MobiDB-lite"/>
    </source>
</evidence>
<dbReference type="EMBL" id="GEDC01003721">
    <property type="protein sequence ID" value="JAS33577.1"/>
    <property type="molecule type" value="Transcribed_RNA"/>
</dbReference>
<accession>A0A1B6E6R0</accession>
<feature type="region of interest" description="Disordered" evidence="1">
    <location>
        <begin position="1"/>
        <end position="152"/>
    </location>
</feature>
<sequence length="152" mass="16501">GNSPYSEINYNSPASSNTQYNSAVSKTGTANSDTKYGSSVSADSNSKYSTLTGVSIESQSSKYPSLTEPSQDTDYNPVKEYTAYSSPSEVGMHGTVYKSSSADIPKYSDIEYDDTKDSSTLVEEDKSNKNQPTFAALHSNPYEYSNMEPMVP</sequence>
<proteinExistence type="predicted"/>
<feature type="compositionally biased region" description="Polar residues" evidence="1">
    <location>
        <begin position="1"/>
        <end position="74"/>
    </location>
</feature>
<evidence type="ECO:0000313" key="2">
    <source>
        <dbReference type="EMBL" id="JAS33577.1"/>
    </source>
</evidence>
<feature type="non-terminal residue" evidence="2">
    <location>
        <position position="1"/>
    </location>
</feature>
<name>A0A1B6E6R0_9HEMI</name>
<feature type="non-terminal residue" evidence="2">
    <location>
        <position position="152"/>
    </location>
</feature>
<protein>
    <submittedName>
        <fullName evidence="2">Uncharacterized protein</fullName>
    </submittedName>
</protein>